<comment type="caution">
    <text evidence="1">The sequence shown here is derived from an EMBL/GenBank/DDBJ whole genome shotgun (WGS) entry which is preliminary data.</text>
</comment>
<proteinExistence type="predicted"/>
<gene>
    <name evidence="1" type="ORF">LEP1GSC050_0890</name>
</gene>
<evidence type="ECO:0000313" key="1">
    <source>
        <dbReference type="EMBL" id="EQA46728.1"/>
    </source>
</evidence>
<dbReference type="GO" id="GO:0008168">
    <property type="term" value="F:methyltransferase activity"/>
    <property type="evidence" value="ECO:0007669"/>
    <property type="project" value="UniProtKB-KW"/>
</dbReference>
<dbReference type="OrthoDB" id="118271at2"/>
<name>T0GN10_9LEPT</name>
<dbReference type="EC" id="2.1.1.-" evidence="1"/>
<dbReference type="InterPro" id="IPR027612">
    <property type="entry name" value="Put_MTase_LIC12133"/>
</dbReference>
<dbReference type="RefSeq" id="WP_010569362.1">
    <property type="nucleotide sequence ID" value="NZ_AHMO02000004.1"/>
</dbReference>
<dbReference type="EMBL" id="AHMO02000004">
    <property type="protein sequence ID" value="EQA46728.1"/>
    <property type="molecule type" value="Genomic_DNA"/>
</dbReference>
<evidence type="ECO:0000313" key="2">
    <source>
        <dbReference type="Proteomes" id="UP000015454"/>
    </source>
</evidence>
<dbReference type="AlphaFoldDB" id="T0GN10"/>
<keyword evidence="1" id="KW-0808">Transferase</keyword>
<keyword evidence="2" id="KW-1185">Reference proteome</keyword>
<accession>T0GN10</accession>
<protein>
    <submittedName>
        <fullName evidence="1">Methyltransferase, TIGR04325 family</fullName>
        <ecNumber evidence="1">2.1.1.-</ecNumber>
    </submittedName>
</protein>
<organism evidence="1 2">
    <name type="scientific">Leptospira broomii serovar Hurstbridge str. 5399</name>
    <dbReference type="NCBI Taxonomy" id="1049789"/>
    <lineage>
        <taxon>Bacteria</taxon>
        <taxon>Pseudomonadati</taxon>
        <taxon>Spirochaetota</taxon>
        <taxon>Spirochaetia</taxon>
        <taxon>Leptospirales</taxon>
        <taxon>Leptospiraceae</taxon>
        <taxon>Leptospira</taxon>
    </lineage>
</organism>
<dbReference type="GO" id="GO:0032259">
    <property type="term" value="P:methylation"/>
    <property type="evidence" value="ECO:0007669"/>
    <property type="project" value="UniProtKB-KW"/>
</dbReference>
<sequence>MKRFFGKVLRRLSRYFLEETNEHEWFYGNFQSWKDALNECEGYDSPNILNQVKKSLLKVKSGEAIYERDSVLFDRIEYSFPLLTGLLYAAASSSGRLSVLDFGGSLGSSYFQNRTFMDKLSFFRWSIVEQTHFVEEGIKNFQDENLKFYHTASECVSTEKPNVLILSSSLPYLCNPYEILESLLSHGIPYIIIDRTPFFLDENPDRILIERVPPEIYDARYPIWFFNEKKFLEFMDSKYSLKEEFLAIDPLGIKGENTKYKAFIFVKR</sequence>
<dbReference type="STRING" id="1049789.LEP1GSC050_0890"/>
<dbReference type="Proteomes" id="UP000015454">
    <property type="component" value="Unassembled WGS sequence"/>
</dbReference>
<dbReference type="NCBIfam" id="TIGR04325">
    <property type="entry name" value="MTase_LIC12133"/>
    <property type="match status" value="1"/>
</dbReference>
<keyword evidence="1" id="KW-0489">Methyltransferase</keyword>
<reference evidence="1" key="1">
    <citation type="submission" date="2013-05" db="EMBL/GenBank/DDBJ databases">
        <authorList>
            <person name="Harkins D.M."/>
            <person name="Durkin A.S."/>
            <person name="Brinkac L.M."/>
            <person name="Haft D.H."/>
            <person name="Selengut J.D."/>
            <person name="Sanka R."/>
            <person name="DePew J."/>
            <person name="Purushe J."/>
            <person name="Hartskeerl R.A."/>
            <person name="Ahmed A."/>
            <person name="van der Linden H."/>
            <person name="Goris M.G.A."/>
            <person name="Vinetz J.M."/>
            <person name="Sutton G.G."/>
            <person name="Nierman W.C."/>
            <person name="Fouts D.E."/>
        </authorList>
    </citation>
    <scope>NUCLEOTIDE SEQUENCE [LARGE SCALE GENOMIC DNA]</scope>
    <source>
        <strain evidence="1">5399</strain>
    </source>
</reference>